<protein>
    <submittedName>
        <fullName evidence="7">Uncharacterized protein</fullName>
    </submittedName>
</protein>
<dbReference type="InterPro" id="IPR026050">
    <property type="entry name" value="C1GALT1/C1GALT1_chp1"/>
</dbReference>
<keyword evidence="5" id="KW-1133">Transmembrane helix</keyword>
<keyword evidence="6" id="KW-0472">Membrane</keyword>
<comment type="subcellular location">
    <subcellularLocation>
        <location evidence="1">Membrane</location>
        <topology evidence="1">Single-pass type II membrane protein</topology>
    </subcellularLocation>
</comment>
<organism evidence="7 8">
    <name type="scientific">Reticulomyxa filosa</name>
    <dbReference type="NCBI Taxonomy" id="46433"/>
    <lineage>
        <taxon>Eukaryota</taxon>
        <taxon>Sar</taxon>
        <taxon>Rhizaria</taxon>
        <taxon>Retaria</taxon>
        <taxon>Foraminifera</taxon>
        <taxon>Monothalamids</taxon>
        <taxon>Reticulomyxidae</taxon>
        <taxon>Reticulomyxa</taxon>
    </lineage>
</organism>
<dbReference type="Proteomes" id="UP000023152">
    <property type="component" value="Unassembled WGS sequence"/>
</dbReference>
<keyword evidence="4" id="KW-0735">Signal-anchor</keyword>
<dbReference type="PANTHER" id="PTHR23033">
    <property type="entry name" value="BETA1,3-GALACTOSYLTRANSFERASE"/>
    <property type="match status" value="1"/>
</dbReference>
<gene>
    <name evidence="7" type="ORF">RFI_18828</name>
</gene>
<evidence type="ECO:0000256" key="5">
    <source>
        <dbReference type="ARBA" id="ARBA00022989"/>
    </source>
</evidence>
<evidence type="ECO:0000256" key="6">
    <source>
        <dbReference type="ARBA" id="ARBA00023136"/>
    </source>
</evidence>
<dbReference type="PANTHER" id="PTHR23033:SF14">
    <property type="entry name" value="GLYCOPROTEIN-N-ACETYLGALACTOSAMINE 3-BETA-GALACTOSYLTRANSFERASE 1-RELATED"/>
    <property type="match status" value="1"/>
</dbReference>
<evidence type="ECO:0000256" key="2">
    <source>
        <dbReference type="ARBA" id="ARBA00006462"/>
    </source>
</evidence>
<evidence type="ECO:0000256" key="3">
    <source>
        <dbReference type="ARBA" id="ARBA00022692"/>
    </source>
</evidence>
<reference evidence="7 8" key="1">
    <citation type="journal article" date="2013" name="Curr. Biol.">
        <title>The Genome of the Foraminiferan Reticulomyxa filosa.</title>
        <authorList>
            <person name="Glockner G."/>
            <person name="Hulsmann N."/>
            <person name="Schleicher M."/>
            <person name="Noegel A.A."/>
            <person name="Eichinger L."/>
            <person name="Gallinger C."/>
            <person name="Pawlowski J."/>
            <person name="Sierra R."/>
            <person name="Euteneuer U."/>
            <person name="Pillet L."/>
            <person name="Moustafa A."/>
            <person name="Platzer M."/>
            <person name="Groth M."/>
            <person name="Szafranski K."/>
            <person name="Schliwa M."/>
        </authorList>
    </citation>
    <scope>NUCLEOTIDE SEQUENCE [LARGE SCALE GENOMIC DNA]</scope>
</reference>
<comment type="similarity">
    <text evidence="2">Belongs to the glycosyltransferase 31 family. Beta3-Gal-T subfamily.</text>
</comment>
<dbReference type="OrthoDB" id="414175at2759"/>
<comment type="caution">
    <text evidence="7">The sequence shown here is derived from an EMBL/GenBank/DDBJ whole genome shotgun (WGS) entry which is preliminary data.</text>
</comment>
<evidence type="ECO:0000256" key="1">
    <source>
        <dbReference type="ARBA" id="ARBA00004606"/>
    </source>
</evidence>
<name>X6MXU5_RETFI</name>
<dbReference type="EMBL" id="ASPP01014907">
    <property type="protein sequence ID" value="ETO18436.1"/>
    <property type="molecule type" value="Genomic_DNA"/>
</dbReference>
<dbReference type="AlphaFoldDB" id="X6MXU5"/>
<evidence type="ECO:0000256" key="4">
    <source>
        <dbReference type="ARBA" id="ARBA00022968"/>
    </source>
</evidence>
<dbReference type="GO" id="GO:0016020">
    <property type="term" value="C:membrane"/>
    <property type="evidence" value="ECO:0007669"/>
    <property type="project" value="UniProtKB-SubCell"/>
</dbReference>
<sequence>MKPKKKILEITKGAKVHCVNRKGAEEDPTFGICLHSLGILPANTLDRSFRERFLPFRPGDHREKVPRTHTWFWTFKHPKVGALNECCSAAPISFHNYKRNAESSFQELSNLYNVPEGVNGKIFEVPNKPTPFLHDDLPFQVDKYMNIPDPPRGQRIWKGPSVGMVCFQCESFRYKNYSTHLSHV</sequence>
<keyword evidence="3" id="KW-0812">Transmembrane</keyword>
<accession>X6MXU5</accession>
<evidence type="ECO:0000313" key="7">
    <source>
        <dbReference type="EMBL" id="ETO18436.1"/>
    </source>
</evidence>
<evidence type="ECO:0000313" key="8">
    <source>
        <dbReference type="Proteomes" id="UP000023152"/>
    </source>
</evidence>
<proteinExistence type="inferred from homology"/>
<keyword evidence="8" id="KW-1185">Reference proteome</keyword>
<dbReference type="GO" id="GO:0016263">
    <property type="term" value="F:glycoprotein-N-acetylgalactosamine 3-beta-galactosyltransferase activity"/>
    <property type="evidence" value="ECO:0007669"/>
    <property type="project" value="TreeGrafter"/>
</dbReference>